<accession>A0A256FMF4</accession>
<dbReference type="AlphaFoldDB" id="A0A256FMF4"/>
<organism evidence="1 2">
    <name type="scientific">Brucella grignonensis</name>
    <dbReference type="NCBI Taxonomy" id="94627"/>
    <lineage>
        <taxon>Bacteria</taxon>
        <taxon>Pseudomonadati</taxon>
        <taxon>Pseudomonadota</taxon>
        <taxon>Alphaproteobacteria</taxon>
        <taxon>Hyphomicrobiales</taxon>
        <taxon>Brucellaceae</taxon>
        <taxon>Brucella/Ochrobactrum group</taxon>
        <taxon>Brucella</taxon>
    </lineage>
</organism>
<proteinExistence type="predicted"/>
<reference evidence="1 2" key="1">
    <citation type="submission" date="2017-07" db="EMBL/GenBank/DDBJ databases">
        <title>Phylogenetic study on the rhizospheric bacterium Ochrobactrum sp. A44.</title>
        <authorList>
            <person name="Krzyzanowska D.M."/>
            <person name="Ossowicki A."/>
            <person name="Rajewska M."/>
            <person name="Maciag T."/>
            <person name="Kaczynski Z."/>
            <person name="Czerwicka M."/>
            <person name="Jafra S."/>
        </authorList>
    </citation>
    <scope>NUCLEOTIDE SEQUENCE [LARGE SCALE GENOMIC DNA]</scope>
    <source>
        <strain evidence="1 2">OgA9a</strain>
    </source>
</reference>
<dbReference type="Proteomes" id="UP000216478">
    <property type="component" value="Unassembled WGS sequence"/>
</dbReference>
<comment type="caution">
    <text evidence="1">The sequence shown here is derived from an EMBL/GenBank/DDBJ whole genome shotgun (WGS) entry which is preliminary data.</text>
</comment>
<protein>
    <submittedName>
        <fullName evidence="1">Uncharacterized protein</fullName>
    </submittedName>
</protein>
<dbReference type="EMBL" id="NNRL01000153">
    <property type="protein sequence ID" value="OYR16035.1"/>
    <property type="molecule type" value="Genomic_DNA"/>
</dbReference>
<evidence type="ECO:0000313" key="2">
    <source>
        <dbReference type="Proteomes" id="UP000216478"/>
    </source>
</evidence>
<name>A0A256FMF4_9HYPH</name>
<sequence>MRAEKLLIDDFSRKSDPIGGWLYSFSIVPVSDRIITD</sequence>
<gene>
    <name evidence="1" type="ORF">CEV33_0085</name>
</gene>
<evidence type="ECO:0000313" key="1">
    <source>
        <dbReference type="EMBL" id="OYR16035.1"/>
    </source>
</evidence>
<keyword evidence="2" id="KW-1185">Reference proteome</keyword>